<evidence type="ECO:0000256" key="2">
    <source>
        <dbReference type="ARBA" id="ARBA00022692"/>
    </source>
</evidence>
<protein>
    <submittedName>
        <fullName evidence="7">MRGPRX</fullName>
    </submittedName>
</protein>
<feature type="transmembrane region" description="Helical" evidence="5">
    <location>
        <begin position="41"/>
        <end position="66"/>
    </location>
</feature>
<keyword evidence="8" id="KW-1185">Reference proteome</keyword>
<evidence type="ECO:0000256" key="5">
    <source>
        <dbReference type="SAM" id="Phobius"/>
    </source>
</evidence>
<evidence type="ECO:0000313" key="8">
    <source>
        <dbReference type="Proteomes" id="UP000507470"/>
    </source>
</evidence>
<dbReference type="SUPFAM" id="SSF81321">
    <property type="entry name" value="Family A G protein-coupled receptor-like"/>
    <property type="match status" value="1"/>
</dbReference>
<dbReference type="Pfam" id="PF00001">
    <property type="entry name" value="7tm_1"/>
    <property type="match status" value="1"/>
</dbReference>
<feature type="domain" description="G-protein coupled receptors family 1 profile" evidence="6">
    <location>
        <begin position="1"/>
        <end position="195"/>
    </location>
</feature>
<keyword evidence="2 5" id="KW-0812">Transmembrane</keyword>
<dbReference type="AlphaFoldDB" id="A0A6J8BFF1"/>
<dbReference type="InterPro" id="IPR000276">
    <property type="entry name" value="GPCR_Rhodpsn"/>
</dbReference>
<dbReference type="GO" id="GO:0008528">
    <property type="term" value="F:G protein-coupled peptide receptor activity"/>
    <property type="evidence" value="ECO:0007669"/>
    <property type="project" value="TreeGrafter"/>
</dbReference>
<name>A0A6J8BFF1_MYTCO</name>
<comment type="subcellular location">
    <subcellularLocation>
        <location evidence="1">Membrane</location>
    </subcellularLocation>
</comment>
<evidence type="ECO:0000256" key="4">
    <source>
        <dbReference type="ARBA" id="ARBA00023136"/>
    </source>
</evidence>
<dbReference type="PANTHER" id="PTHR46273:SF4">
    <property type="entry name" value="AT19640P"/>
    <property type="match status" value="1"/>
</dbReference>
<sequence length="326" mass="37781">MQGLAVADFLTAFSSYGQQPLFQSKYICESNYCITPYPYCYMAFHMSVTSFTFHTTSFMITTCLGIQKVIAIMCPIWTKNNMTKSKAVFCCVVIFLLSIAISFPRHFALEWTQCSLFHTIDRDGILQYSSIYYLITQTVLVTSCCIVMLLSSAYIVYKLMTNKFRGRMTEQRRQERRSVIMIVMVLMIFLITEVPKVSLYLWWCTKYMSGEFLSSLNSRNKDDSHEAKLSSVMLLVNFEEEMAWQLFALTDILGPESMNIIRYLLEGIKIFTVVGCLSNFIIYIIMSTKLRNEIISVFNKRINSLTHDIEMNQIQEHGIRSTNEIK</sequence>
<evidence type="ECO:0000256" key="1">
    <source>
        <dbReference type="ARBA" id="ARBA00004370"/>
    </source>
</evidence>
<accession>A0A6J8BFF1</accession>
<feature type="transmembrane region" description="Helical" evidence="5">
    <location>
        <begin position="267"/>
        <end position="286"/>
    </location>
</feature>
<dbReference type="InterPro" id="IPR053219">
    <property type="entry name" value="GPCR_Dmsr-1"/>
</dbReference>
<proteinExistence type="predicted"/>
<gene>
    <name evidence="7" type="ORF">MCOR_17990</name>
</gene>
<feature type="transmembrane region" description="Helical" evidence="5">
    <location>
        <begin position="131"/>
        <end position="157"/>
    </location>
</feature>
<feature type="transmembrane region" description="Helical" evidence="5">
    <location>
        <begin position="178"/>
        <end position="203"/>
    </location>
</feature>
<dbReference type="GO" id="GO:0005886">
    <property type="term" value="C:plasma membrane"/>
    <property type="evidence" value="ECO:0007669"/>
    <property type="project" value="TreeGrafter"/>
</dbReference>
<keyword evidence="4 5" id="KW-0472">Membrane</keyword>
<keyword evidence="3 5" id="KW-1133">Transmembrane helix</keyword>
<evidence type="ECO:0000313" key="7">
    <source>
        <dbReference type="EMBL" id="CAC5382131.1"/>
    </source>
</evidence>
<dbReference type="EMBL" id="CACVKT020003176">
    <property type="protein sequence ID" value="CAC5382131.1"/>
    <property type="molecule type" value="Genomic_DNA"/>
</dbReference>
<reference evidence="7 8" key="1">
    <citation type="submission" date="2020-06" db="EMBL/GenBank/DDBJ databases">
        <authorList>
            <person name="Li R."/>
            <person name="Bekaert M."/>
        </authorList>
    </citation>
    <scope>NUCLEOTIDE SEQUENCE [LARGE SCALE GENOMIC DNA]</scope>
    <source>
        <strain evidence="8">wild</strain>
    </source>
</reference>
<evidence type="ECO:0000256" key="3">
    <source>
        <dbReference type="ARBA" id="ARBA00022989"/>
    </source>
</evidence>
<dbReference type="PANTHER" id="PTHR46273">
    <property type="entry name" value="MYOSUPPRESSIN RECEPTOR 1, ISOFORM B-RELATED"/>
    <property type="match status" value="1"/>
</dbReference>
<dbReference type="InterPro" id="IPR017452">
    <property type="entry name" value="GPCR_Rhodpsn_7TM"/>
</dbReference>
<dbReference type="Gene3D" id="1.20.1070.10">
    <property type="entry name" value="Rhodopsin 7-helix transmembrane proteins"/>
    <property type="match status" value="1"/>
</dbReference>
<dbReference type="Proteomes" id="UP000507470">
    <property type="component" value="Unassembled WGS sequence"/>
</dbReference>
<feature type="transmembrane region" description="Helical" evidence="5">
    <location>
        <begin position="87"/>
        <end position="107"/>
    </location>
</feature>
<dbReference type="PROSITE" id="PS50262">
    <property type="entry name" value="G_PROTEIN_RECEP_F1_2"/>
    <property type="match status" value="1"/>
</dbReference>
<evidence type="ECO:0000259" key="6">
    <source>
        <dbReference type="PROSITE" id="PS50262"/>
    </source>
</evidence>
<organism evidence="7 8">
    <name type="scientific">Mytilus coruscus</name>
    <name type="common">Sea mussel</name>
    <dbReference type="NCBI Taxonomy" id="42192"/>
    <lineage>
        <taxon>Eukaryota</taxon>
        <taxon>Metazoa</taxon>
        <taxon>Spiralia</taxon>
        <taxon>Lophotrochozoa</taxon>
        <taxon>Mollusca</taxon>
        <taxon>Bivalvia</taxon>
        <taxon>Autobranchia</taxon>
        <taxon>Pteriomorphia</taxon>
        <taxon>Mytilida</taxon>
        <taxon>Mytiloidea</taxon>
        <taxon>Mytilidae</taxon>
        <taxon>Mytilinae</taxon>
        <taxon>Mytilus</taxon>
    </lineage>
</organism>